<dbReference type="EMBL" id="LQMT02000009">
    <property type="protein sequence ID" value="ONF72958.1"/>
    <property type="molecule type" value="Genomic_DNA"/>
</dbReference>
<dbReference type="Proteomes" id="UP000076660">
    <property type="component" value="Unassembled WGS sequence"/>
</dbReference>
<organism evidence="1 2">
    <name type="scientific">Amycolatopsis keratiniphila subsp. keratiniphila</name>
    <dbReference type="NCBI Taxonomy" id="227715"/>
    <lineage>
        <taxon>Bacteria</taxon>
        <taxon>Bacillati</taxon>
        <taxon>Actinomycetota</taxon>
        <taxon>Actinomycetes</taxon>
        <taxon>Pseudonocardiales</taxon>
        <taxon>Pseudonocardiaceae</taxon>
        <taxon>Amycolatopsis</taxon>
        <taxon>Amycolatopsis japonica group</taxon>
    </lineage>
</organism>
<dbReference type="AlphaFoldDB" id="A0A1W2M0P4"/>
<feature type="non-terminal residue" evidence="1">
    <location>
        <position position="277"/>
    </location>
</feature>
<name>A0A1W2M0P4_9PSEU</name>
<evidence type="ECO:0000313" key="2">
    <source>
        <dbReference type="Proteomes" id="UP000076660"/>
    </source>
</evidence>
<protein>
    <submittedName>
        <fullName evidence="1">Uncharacterized protein</fullName>
    </submittedName>
</protein>
<gene>
    <name evidence="1" type="ORF">AVR91_0208270</name>
</gene>
<comment type="caution">
    <text evidence="1">The sequence shown here is derived from an EMBL/GenBank/DDBJ whole genome shotgun (WGS) entry which is preliminary data.</text>
</comment>
<reference evidence="1 2" key="1">
    <citation type="submission" date="2016-12" db="EMBL/GenBank/DDBJ databases">
        <title>Amycolatopsis keratiniphila subsp. keratiniphila genome sequencing and assembly.</title>
        <authorList>
            <person name="Mayilraj S."/>
            <person name="Kaur N."/>
        </authorList>
    </citation>
    <scope>NUCLEOTIDE SEQUENCE [LARGE SCALE GENOMIC DNA]</scope>
    <source>
        <strain evidence="1 2">DSM 44409</strain>
    </source>
</reference>
<proteinExistence type="predicted"/>
<accession>A0A1W2M0P4</accession>
<sequence>MVDQQWAVDQLQAFVAKIEQMAELYRTIHTIGSDRPEAEDFEREISELEDELCRLEPAVQIVMDAVDPELRNYQRFDPDLPVPLGGVSWTERWFPARIAALRAVGLHTVGVEAKRRMQEDSGRGSALAADGYGGADFELVWPRELFVREGEALIARAGQDFNQQCEWLLTEAFAGTSAIDAMSANGSSSDSWGSDPFSDALRGPRKFLSRLVEDAGQLREASVRTPYWSQRRRATVPSRLDMPAVAREFVRMVDSFRVNGYFGKAFPDTCGPCHDFR</sequence>
<evidence type="ECO:0000313" key="1">
    <source>
        <dbReference type="EMBL" id="ONF72958.1"/>
    </source>
</evidence>